<evidence type="ECO:0000256" key="1">
    <source>
        <dbReference type="SAM" id="Phobius"/>
    </source>
</evidence>
<dbReference type="RefSeq" id="WP_238240838.1">
    <property type="nucleotide sequence ID" value="NZ_BPQQ01000077.1"/>
</dbReference>
<dbReference type="InterPro" id="IPR000620">
    <property type="entry name" value="EamA_dom"/>
</dbReference>
<dbReference type="Pfam" id="PF00892">
    <property type="entry name" value="EamA"/>
    <property type="match status" value="1"/>
</dbReference>
<comment type="caution">
    <text evidence="3">The sequence shown here is derived from an EMBL/GenBank/DDBJ whole genome shotgun (WGS) entry which is preliminary data.</text>
</comment>
<reference evidence="3" key="1">
    <citation type="journal article" date="2021" name="Front. Microbiol.">
        <title>Comprehensive Comparative Genomics and Phenotyping of Methylobacterium Species.</title>
        <authorList>
            <person name="Alessa O."/>
            <person name="Ogura Y."/>
            <person name="Fujitani Y."/>
            <person name="Takami H."/>
            <person name="Hayashi T."/>
            <person name="Sahin N."/>
            <person name="Tani A."/>
        </authorList>
    </citation>
    <scope>NUCLEOTIDE SEQUENCE</scope>
    <source>
        <strain evidence="3">DSM 17168</strain>
    </source>
</reference>
<organism evidence="3 4">
    <name type="scientific">Methylobacterium isbiliense</name>
    <dbReference type="NCBI Taxonomy" id="315478"/>
    <lineage>
        <taxon>Bacteria</taxon>
        <taxon>Pseudomonadati</taxon>
        <taxon>Pseudomonadota</taxon>
        <taxon>Alphaproteobacteria</taxon>
        <taxon>Hyphomicrobiales</taxon>
        <taxon>Methylobacteriaceae</taxon>
        <taxon>Methylobacterium</taxon>
    </lineage>
</organism>
<feature type="transmembrane region" description="Helical" evidence="1">
    <location>
        <begin position="204"/>
        <end position="224"/>
    </location>
</feature>
<dbReference type="Proteomes" id="UP001055153">
    <property type="component" value="Unassembled WGS sequence"/>
</dbReference>
<keyword evidence="1" id="KW-0812">Transmembrane</keyword>
<feature type="domain" description="EamA" evidence="2">
    <location>
        <begin position="142"/>
        <end position="273"/>
    </location>
</feature>
<gene>
    <name evidence="3" type="ORF">GMJLKIPL_5397</name>
</gene>
<feature type="transmembrane region" description="Helical" evidence="1">
    <location>
        <begin position="169"/>
        <end position="188"/>
    </location>
</feature>
<sequence>MDGILVAAALLSAALHAAWNAWVKAAPDPQDAMAAQVIGAGLASAALLAVVPLPPAASLPWLASSTLLNLLILGALVRGYALGGFGFVYPVARAVSPLLVALFATVLVGERLSPTGWAGVALVSGAVAVFASGEALRRPAALVYALAAGALSAAYVLSDAQGARLSPSVLGYGLSLSVLSALACAALLRMRGGRVRAVLRAHRGLATLGAGAAIASYLLILWVWSRGPIALGAALRDTSVVFAGLLAALVLREPLTPRRAGALLLALAGMACLRVA</sequence>
<keyword evidence="1" id="KW-0472">Membrane</keyword>
<keyword evidence="1" id="KW-1133">Transmembrane helix</keyword>
<dbReference type="InterPro" id="IPR037185">
    <property type="entry name" value="EmrE-like"/>
</dbReference>
<evidence type="ECO:0000259" key="2">
    <source>
        <dbReference type="Pfam" id="PF00892"/>
    </source>
</evidence>
<keyword evidence="4" id="KW-1185">Reference proteome</keyword>
<evidence type="ECO:0000313" key="4">
    <source>
        <dbReference type="Proteomes" id="UP001055153"/>
    </source>
</evidence>
<feature type="transmembrane region" description="Helical" evidence="1">
    <location>
        <begin position="112"/>
        <end position="133"/>
    </location>
</feature>
<feature type="transmembrane region" description="Helical" evidence="1">
    <location>
        <begin position="67"/>
        <end position="92"/>
    </location>
</feature>
<feature type="transmembrane region" description="Helical" evidence="1">
    <location>
        <begin position="230"/>
        <end position="251"/>
    </location>
</feature>
<name>A0ABQ4SJX3_9HYPH</name>
<proteinExistence type="predicted"/>
<evidence type="ECO:0000313" key="3">
    <source>
        <dbReference type="EMBL" id="GJE03442.1"/>
    </source>
</evidence>
<reference evidence="3" key="2">
    <citation type="submission" date="2021-08" db="EMBL/GenBank/DDBJ databases">
        <authorList>
            <person name="Tani A."/>
            <person name="Ola A."/>
            <person name="Ogura Y."/>
            <person name="Katsura K."/>
            <person name="Hayashi T."/>
        </authorList>
    </citation>
    <scope>NUCLEOTIDE SEQUENCE</scope>
    <source>
        <strain evidence="3">DSM 17168</strain>
    </source>
</reference>
<dbReference type="EMBL" id="BPQQ01000077">
    <property type="protein sequence ID" value="GJE03442.1"/>
    <property type="molecule type" value="Genomic_DNA"/>
</dbReference>
<feature type="transmembrane region" description="Helical" evidence="1">
    <location>
        <begin position="140"/>
        <end position="157"/>
    </location>
</feature>
<feature type="transmembrane region" description="Helical" evidence="1">
    <location>
        <begin position="35"/>
        <end position="55"/>
    </location>
</feature>
<dbReference type="SUPFAM" id="SSF103481">
    <property type="entry name" value="Multidrug resistance efflux transporter EmrE"/>
    <property type="match status" value="2"/>
</dbReference>
<accession>A0ABQ4SJX3</accession>
<dbReference type="Gene3D" id="1.10.3730.20">
    <property type="match status" value="1"/>
</dbReference>
<protein>
    <recommendedName>
        <fullName evidence="2">EamA domain-containing protein</fullName>
    </recommendedName>
</protein>